<keyword evidence="2" id="KW-0819">tRNA processing</keyword>
<dbReference type="InterPro" id="IPR011856">
    <property type="entry name" value="tRNA_endonuc-like_dom_sf"/>
</dbReference>
<accession>A0A5N6KTF4</accession>
<evidence type="ECO:0000256" key="2">
    <source>
        <dbReference type="ARBA" id="ARBA00022694"/>
    </source>
</evidence>
<feature type="compositionally biased region" description="Polar residues" evidence="3">
    <location>
        <begin position="548"/>
        <end position="557"/>
    </location>
</feature>
<feature type="region of interest" description="Disordered" evidence="3">
    <location>
        <begin position="656"/>
        <end position="730"/>
    </location>
</feature>
<comment type="similarity">
    <text evidence="1">Belongs to the SEN15 family.</text>
</comment>
<feature type="region of interest" description="Disordered" evidence="3">
    <location>
        <begin position="848"/>
        <end position="895"/>
    </location>
</feature>
<feature type="region of interest" description="Disordered" evidence="3">
    <location>
        <begin position="257"/>
        <end position="284"/>
    </location>
</feature>
<dbReference type="SUPFAM" id="SSF53032">
    <property type="entry name" value="tRNA-intron endonuclease catalytic domain-like"/>
    <property type="match status" value="1"/>
</dbReference>
<dbReference type="OrthoDB" id="546618at2759"/>
<dbReference type="GO" id="GO:0006388">
    <property type="term" value="P:tRNA splicing, via endonucleolytic cleavage and ligation"/>
    <property type="evidence" value="ECO:0007669"/>
    <property type="project" value="InterPro"/>
</dbReference>
<dbReference type="Gene3D" id="3.40.1350.10">
    <property type="match status" value="1"/>
</dbReference>
<dbReference type="InterPro" id="IPR018593">
    <property type="entry name" value="tRNA-endonuc_su_Sen15"/>
</dbReference>
<dbReference type="Pfam" id="PF09631">
    <property type="entry name" value="Sen15"/>
    <property type="match status" value="1"/>
</dbReference>
<dbReference type="Proteomes" id="UP000327013">
    <property type="component" value="Unassembled WGS sequence"/>
</dbReference>
<dbReference type="SUPFAM" id="SSF51905">
    <property type="entry name" value="FAD/NAD(P)-binding domain"/>
    <property type="match status" value="1"/>
</dbReference>
<evidence type="ECO:0000313" key="6">
    <source>
        <dbReference type="Proteomes" id="UP000327013"/>
    </source>
</evidence>
<dbReference type="FunFam" id="3.40.1350.10:FF:000012">
    <property type="entry name" value="Probable tRNA-splicing endonuclease subunit sen-15"/>
    <property type="match status" value="1"/>
</dbReference>
<dbReference type="PANTHER" id="PTHR38663">
    <property type="match status" value="1"/>
</dbReference>
<dbReference type="InterPro" id="IPR036167">
    <property type="entry name" value="tRNA_intron_Endo_cat-like_sf"/>
</dbReference>
<feature type="compositionally biased region" description="Low complexity" evidence="3">
    <location>
        <begin position="677"/>
        <end position="702"/>
    </location>
</feature>
<keyword evidence="6" id="KW-1185">Reference proteome</keyword>
<gene>
    <name evidence="5" type="ORF">FH972_022846</name>
</gene>
<evidence type="ECO:0000259" key="4">
    <source>
        <dbReference type="Pfam" id="PF09631"/>
    </source>
</evidence>
<dbReference type="PANTHER" id="PTHR38663:SF1">
    <property type="entry name" value="L-ORNITHINE N(5)-MONOOXYGENASE"/>
    <property type="match status" value="1"/>
</dbReference>
<evidence type="ECO:0000256" key="1">
    <source>
        <dbReference type="ARBA" id="ARBA00006091"/>
    </source>
</evidence>
<reference evidence="5 6" key="1">
    <citation type="submission" date="2019-06" db="EMBL/GenBank/DDBJ databases">
        <title>A chromosomal-level reference genome of Carpinus fangiana (Coryloideae, Betulaceae).</title>
        <authorList>
            <person name="Yang X."/>
            <person name="Wang Z."/>
            <person name="Zhang L."/>
            <person name="Hao G."/>
            <person name="Liu J."/>
            <person name="Yang Y."/>
        </authorList>
    </citation>
    <scope>NUCLEOTIDE SEQUENCE [LARGE SCALE GENOMIC DNA]</scope>
    <source>
        <strain evidence="5">Cfa_2016G</strain>
        <tissue evidence="5">Leaf</tissue>
    </source>
</reference>
<feature type="domain" description="tRNA-splicing endonuclease subunit Sen15" evidence="4">
    <location>
        <begin position="38"/>
        <end position="172"/>
    </location>
</feature>
<feature type="compositionally biased region" description="Low complexity" evidence="3">
    <location>
        <begin position="876"/>
        <end position="885"/>
    </location>
</feature>
<comment type="caution">
    <text evidence="5">The sequence shown here is derived from an EMBL/GenBank/DDBJ whole genome shotgun (WGS) entry which is preliminary data.</text>
</comment>
<evidence type="ECO:0000256" key="3">
    <source>
        <dbReference type="SAM" id="MobiDB-lite"/>
    </source>
</evidence>
<feature type="region of interest" description="Disordered" evidence="3">
    <location>
        <begin position="505"/>
        <end position="627"/>
    </location>
</feature>
<sequence>MDSSARLPEASAVDKLIAGNVTSTDWSAEHHLHALALQVKQNLERQHDWTSVQVYTHSPLQENQELPRPILSGIPPRRVYIHPDEQIELIKAGIKDEDLPPQAEWVLPSHLREKWSLHRFGKVFDSISAIPPHQPDQAADENTKWRQTKRLLLATIEDDSTVVYYVVHDGIMSEAVRCFGSEQQGPEGSLDPFPAVCSCRAHWRHDAAAGFRRCGVSGDTKHVTGSPHTNLQCEARGQARPFQLMIASPRRPQEKNLRVNEDLPPPTVRVSQGRKRRRGRDVTSERYAGLGAKYELPSRPLAQKYPAKMQLRCFARRRHFAPSHRPGDLPHERAGQVGASCDASCAQAVDSKSGMSTVGQRALQNPPIPLLLYQRGPLATLAAITQWLRRSLPLHTTAFEPSQTPLLPLLPCTCPRRGVLSRRKPTNAEKLEALRHSSRRTFRNIIAPSRPHRRPGPTRLRLLHISAAIPETLGNCTRLAYPPQLPQLNIPHVAQTVPCPQSLASPWSPFSRKDSRRPSTQSSWNSHRRPSRPWIDPYRGAPSGGDADQSQDTTVSPRISFDTPVWERPVRPLDIPQRRSQSPPRSLSISSVQDSLPRRAVTVAAGSYASPTSPHSRAMDPHGRQDSVPYSTFQDIEDMSMFAAAMTGLDDGWSCGPPALNVPEPLSPTVLPSPRDQQWPPSSSQTPQPSQIQSLSQHQSRQPSPPLTPPRAPSPAFSFEDQPTSHIEEYPDSNRSFAAALTGMASADVRDDDDDELPDYAQSQLEAASATRRQALLRAAELERRWTASRVPRWTIQTALTTLAMCPFVRNIHPKHHVDHDPPSVGQSDEEHRRYHWIKASLASSKSISKQVYPADNSLKEEEQHGLPTPPDSRRSSLLLSSSPTAAQDEGQGQVIGSGRHQYATLVLDAGPAAAFMQRWNSLFKLYAITHLRSPMFFHLDPSDRDALLSFAHSTPSSTGRQTRYESECREITNVVGREVSKHARKKRRQRGTACPRPPSEDINIRDRADYYTPSTALFADHCRAIVARYALAEPVLIRPSSPVVDITYAPADTLLPPDARDAATLAPGRDALFRITTADGTTLFARAVVCAAGPPALRPFPTHSPRFPPAAACHSLHITGAFPPTAVRAAIARGAPTSIAIVGAGLTAVQLADLALRRGVSRVHLLVRRAAGLRVRPFDVELAWLSKFRNREKAAFWSADEDAERVQMVREARGGGSVPGPWARRVREWEAKGRVVVWTGARAVGVVAAPRGGGVEAGDGEGRRGRGESGGLEGGRWTVVTEPPTPQLPSVDYVYFATGPAGVADMYECPPSDAAPQVPPFLHTMQKDYPIEWPGGLPALTDDLSWRGPQSSASGGVDSEGIPLFITGALAALRLGPGAANLEGARLGAERIAWAVESLPCLAHTRTAEAKGSKETKEQDHLDEYVSGVGGRYGSLADEDS</sequence>
<feature type="region of interest" description="Disordered" evidence="3">
    <location>
        <begin position="980"/>
        <end position="1002"/>
    </location>
</feature>
<feature type="compositionally biased region" description="Pro residues" evidence="3">
    <location>
        <begin position="703"/>
        <end position="713"/>
    </location>
</feature>
<protein>
    <recommendedName>
        <fullName evidence="4">tRNA-splicing endonuclease subunit Sen15 domain-containing protein</fullName>
    </recommendedName>
</protein>
<evidence type="ECO:0000313" key="5">
    <source>
        <dbReference type="EMBL" id="KAB8343258.1"/>
    </source>
</evidence>
<organism evidence="5 6">
    <name type="scientific">Carpinus fangiana</name>
    <dbReference type="NCBI Taxonomy" id="176857"/>
    <lineage>
        <taxon>Eukaryota</taxon>
        <taxon>Viridiplantae</taxon>
        <taxon>Streptophyta</taxon>
        <taxon>Embryophyta</taxon>
        <taxon>Tracheophyta</taxon>
        <taxon>Spermatophyta</taxon>
        <taxon>Magnoliopsida</taxon>
        <taxon>eudicotyledons</taxon>
        <taxon>Gunneridae</taxon>
        <taxon>Pentapetalae</taxon>
        <taxon>rosids</taxon>
        <taxon>fabids</taxon>
        <taxon>Fagales</taxon>
        <taxon>Betulaceae</taxon>
        <taxon>Carpinus</taxon>
    </lineage>
</organism>
<dbReference type="InterPro" id="IPR036188">
    <property type="entry name" value="FAD/NAD-bd_sf"/>
</dbReference>
<proteinExistence type="inferred from homology"/>
<dbReference type="GO" id="GO:0003676">
    <property type="term" value="F:nucleic acid binding"/>
    <property type="evidence" value="ECO:0007669"/>
    <property type="project" value="InterPro"/>
</dbReference>
<feature type="region of interest" description="Disordered" evidence="3">
    <location>
        <begin position="1254"/>
        <end position="1284"/>
    </location>
</feature>
<dbReference type="GO" id="GO:0005634">
    <property type="term" value="C:nucleus"/>
    <property type="evidence" value="ECO:0007669"/>
    <property type="project" value="UniProtKB-ARBA"/>
</dbReference>
<feature type="compositionally biased region" description="Low complexity" evidence="3">
    <location>
        <begin position="578"/>
        <end position="593"/>
    </location>
</feature>
<dbReference type="Gene3D" id="3.50.50.60">
    <property type="entry name" value="FAD/NAD(P)-binding domain"/>
    <property type="match status" value="1"/>
</dbReference>
<name>A0A5N6KTF4_9ROSI</name>
<dbReference type="EMBL" id="VIBQ01000012">
    <property type="protein sequence ID" value="KAB8343258.1"/>
    <property type="molecule type" value="Genomic_DNA"/>
</dbReference>